<dbReference type="RefSeq" id="WP_076168660.1">
    <property type="nucleotide sequence ID" value="NZ_MRTP01000001.1"/>
</dbReference>
<dbReference type="Gene3D" id="3.60.60.10">
    <property type="entry name" value="Penicillin V Acylase, Chain A"/>
    <property type="match status" value="1"/>
</dbReference>
<feature type="domain" description="Peptidase C45 hydrolase" evidence="1">
    <location>
        <begin position="103"/>
        <end position="298"/>
    </location>
</feature>
<dbReference type="InterPro" id="IPR047794">
    <property type="entry name" value="C45_proenzyme-like"/>
</dbReference>
<sequence>MVNETKPFWFKRLPALSSHPAVWASHIAQHWNMEAFRPQNPMDPEKVRLALRHFMPELLPEYEALLSVSPDRPGEAQLLAMYNLPPFFSGCSNSISHRLGHPTLIRNYDFSLDGFSGVFRYEPLPDEGWIMGSAEGGWGYLDGLNHHGLAAAITFGGDFTVGNGFSIPLIVRYLLATSATVPEAVERLNSIPHRLVQNISLLDRKGRFSVVYTSPEGVSAADGLICCTNHQRQVQDSAHDEHRTVERFDHLLRMGGAVSPQDFHKEPLYHRKFSKHFGTLYTVEIDPVTETVHYHWPEGQQLLATPASPEAEINIQLSEK</sequence>
<protein>
    <recommendedName>
        <fullName evidence="1">Peptidase C45 hydrolase domain-containing protein</fullName>
    </recommendedName>
</protein>
<dbReference type="InterPro" id="IPR029055">
    <property type="entry name" value="Ntn_hydrolases_N"/>
</dbReference>
<proteinExistence type="predicted"/>
<organism evidence="2 3">
    <name type="scientific">Paenibacillus rhizosphaerae</name>
    <dbReference type="NCBI Taxonomy" id="297318"/>
    <lineage>
        <taxon>Bacteria</taxon>
        <taxon>Bacillati</taxon>
        <taxon>Bacillota</taxon>
        <taxon>Bacilli</taxon>
        <taxon>Bacillales</taxon>
        <taxon>Paenibacillaceae</taxon>
        <taxon>Paenibacillus</taxon>
    </lineage>
</organism>
<keyword evidence="3" id="KW-1185">Reference proteome</keyword>
<dbReference type="SUPFAM" id="SSF56235">
    <property type="entry name" value="N-terminal nucleophile aminohydrolases (Ntn hydrolases)"/>
    <property type="match status" value="1"/>
</dbReference>
<dbReference type="InterPro" id="IPR005079">
    <property type="entry name" value="Peptidase_C45_hydrolase"/>
</dbReference>
<gene>
    <name evidence="2" type="ORF">BK138_09330</name>
</gene>
<dbReference type="EMBL" id="MRTP01000001">
    <property type="protein sequence ID" value="OMF58689.1"/>
    <property type="molecule type" value="Genomic_DNA"/>
</dbReference>
<dbReference type="Pfam" id="PF03417">
    <property type="entry name" value="AAT"/>
    <property type="match status" value="1"/>
</dbReference>
<evidence type="ECO:0000313" key="2">
    <source>
        <dbReference type="EMBL" id="OMF58689.1"/>
    </source>
</evidence>
<comment type="caution">
    <text evidence="2">The sequence shown here is derived from an EMBL/GenBank/DDBJ whole genome shotgun (WGS) entry which is preliminary data.</text>
</comment>
<dbReference type="AlphaFoldDB" id="A0A1R1F3J3"/>
<name>A0A1R1F3J3_9BACL</name>
<accession>A0A1R1F3J3</accession>
<dbReference type="NCBIfam" id="NF040521">
    <property type="entry name" value="C45_proenzyme"/>
    <property type="match status" value="1"/>
</dbReference>
<evidence type="ECO:0000259" key="1">
    <source>
        <dbReference type="Pfam" id="PF03417"/>
    </source>
</evidence>
<dbReference type="STRING" id="297318.BK138_09330"/>
<dbReference type="Proteomes" id="UP000187172">
    <property type="component" value="Unassembled WGS sequence"/>
</dbReference>
<reference evidence="2 3" key="1">
    <citation type="submission" date="2016-11" db="EMBL/GenBank/DDBJ databases">
        <title>Paenibacillus species isolates.</title>
        <authorList>
            <person name="Beno S.M."/>
        </authorList>
    </citation>
    <scope>NUCLEOTIDE SEQUENCE [LARGE SCALE GENOMIC DNA]</scope>
    <source>
        <strain evidence="2 3">FSL R5-0378</strain>
    </source>
</reference>
<evidence type="ECO:0000313" key="3">
    <source>
        <dbReference type="Proteomes" id="UP000187172"/>
    </source>
</evidence>